<dbReference type="EMBL" id="QBMC01000158">
    <property type="protein sequence ID" value="PZO12125.1"/>
    <property type="molecule type" value="Genomic_DNA"/>
</dbReference>
<dbReference type="Gene3D" id="3.40.50.300">
    <property type="entry name" value="P-loop containing nucleotide triphosphate hydrolases"/>
    <property type="match status" value="1"/>
</dbReference>
<comment type="caution">
    <text evidence="1">The sequence shown here is derived from an EMBL/GenBank/DDBJ whole genome shotgun (WGS) entry which is preliminary data.</text>
</comment>
<dbReference type="SUPFAM" id="SSF52540">
    <property type="entry name" value="P-loop containing nucleoside triphosphate hydrolases"/>
    <property type="match status" value="1"/>
</dbReference>
<sequence length="314" mass="36049">MKPSAMKKKVVFIMGTAHCGSTLLTLVLGSHSNCRALGEVSNLPEFHRQARSPCSVCQKDCQFWGNTLSSQDMQTLSQGFAERRIHPHIPLKLEKAVRGLLKNDQVFNPYSLIAAKTDEAVLIDSTKTVYWLEKKLAAREFRAGKLDAQLIHLIRDGRAVMNSYSRRKQYQGLSAEQLGQQFGELWMNRINNEHRFFDGFSGKKIRLRYEEFATHTEATLKNLCTWLDLDFQPDMVNYWKYEHHTISGNSGTHSLISKHQESTPEQPIAVRAKPIAKKEFSIRLDQRWQTKLSPEQIAAFYNSTGNLNEAYEWN</sequence>
<proteinExistence type="predicted"/>
<dbReference type="GO" id="GO:0016740">
    <property type="term" value="F:transferase activity"/>
    <property type="evidence" value="ECO:0007669"/>
    <property type="project" value="UniProtKB-KW"/>
</dbReference>
<dbReference type="Proteomes" id="UP000249354">
    <property type="component" value="Unassembled WGS sequence"/>
</dbReference>
<evidence type="ECO:0000313" key="1">
    <source>
        <dbReference type="EMBL" id="PZO12125.1"/>
    </source>
</evidence>
<name>A0A2W4VR32_9CYAN</name>
<dbReference type="InterPro" id="IPR027417">
    <property type="entry name" value="P-loop_NTPase"/>
</dbReference>
<protein>
    <submittedName>
        <fullName evidence="1">Sulfotransferase</fullName>
    </submittedName>
</protein>
<keyword evidence="1" id="KW-0808">Transferase</keyword>
<evidence type="ECO:0000313" key="2">
    <source>
        <dbReference type="Proteomes" id="UP000249354"/>
    </source>
</evidence>
<reference evidence="1 2" key="2">
    <citation type="submission" date="2018-06" db="EMBL/GenBank/DDBJ databases">
        <title>Metagenomic assembly of (sub)arctic Cyanobacteria and their associated microbiome from non-axenic cultures.</title>
        <authorList>
            <person name="Baurain D."/>
        </authorList>
    </citation>
    <scope>NUCLEOTIDE SEQUENCE [LARGE SCALE GENOMIC DNA]</scope>
    <source>
        <strain evidence="1">ULC129bin1</strain>
    </source>
</reference>
<dbReference type="AlphaFoldDB" id="A0A2W4VR32"/>
<reference evidence="2" key="1">
    <citation type="submission" date="2018-04" db="EMBL/GenBank/DDBJ databases">
        <authorList>
            <person name="Cornet L."/>
        </authorList>
    </citation>
    <scope>NUCLEOTIDE SEQUENCE [LARGE SCALE GENOMIC DNA]</scope>
</reference>
<gene>
    <name evidence="1" type="ORF">DCF25_18145</name>
</gene>
<organism evidence="1 2">
    <name type="scientific">Leptolyngbya foveolarum</name>
    <dbReference type="NCBI Taxonomy" id="47253"/>
    <lineage>
        <taxon>Bacteria</taxon>
        <taxon>Bacillati</taxon>
        <taxon>Cyanobacteriota</taxon>
        <taxon>Cyanophyceae</taxon>
        <taxon>Leptolyngbyales</taxon>
        <taxon>Leptolyngbyaceae</taxon>
        <taxon>Leptolyngbya group</taxon>
        <taxon>Leptolyngbya</taxon>
    </lineage>
</organism>
<accession>A0A2W4VR32</accession>
<dbReference type="Pfam" id="PF13469">
    <property type="entry name" value="Sulfotransfer_3"/>
    <property type="match status" value="1"/>
</dbReference>